<reference evidence="1" key="1">
    <citation type="submission" date="2015-07" db="EMBL/GenBank/DDBJ databases">
        <title>Adaptation to a free-living lifestyle via gene acquisitions in the diplomonad Trepomonas sp. PC1.</title>
        <authorList>
            <person name="Xu F."/>
            <person name="Jerlstrom-Hultqvist J."/>
            <person name="Kolisko M."/>
            <person name="Simpson A.G.B."/>
            <person name="Roger A.J."/>
            <person name="Svard S.G."/>
            <person name="Andersson J.O."/>
        </authorList>
    </citation>
    <scope>NUCLEOTIDE SEQUENCE</scope>
    <source>
        <strain evidence="1">PC1</strain>
    </source>
</reference>
<dbReference type="AlphaFoldDB" id="A0A146JZN1"/>
<evidence type="ECO:0000313" key="1">
    <source>
        <dbReference type="EMBL" id="JAP90140.1"/>
    </source>
</evidence>
<feature type="non-terminal residue" evidence="1">
    <location>
        <position position="1"/>
    </location>
</feature>
<protein>
    <submittedName>
        <fullName evidence="1">Uncharacterized protein</fullName>
    </submittedName>
</protein>
<name>A0A146JZN1_9EUKA</name>
<feature type="non-terminal residue" evidence="1">
    <location>
        <position position="668"/>
    </location>
</feature>
<organism evidence="1">
    <name type="scientific">Trepomonas sp. PC1</name>
    <dbReference type="NCBI Taxonomy" id="1076344"/>
    <lineage>
        <taxon>Eukaryota</taxon>
        <taxon>Metamonada</taxon>
        <taxon>Diplomonadida</taxon>
        <taxon>Hexamitidae</taxon>
        <taxon>Hexamitinae</taxon>
        <taxon>Trepomonas</taxon>
    </lineage>
</organism>
<proteinExistence type="predicted"/>
<dbReference type="EMBL" id="GDID01006466">
    <property type="protein sequence ID" value="JAP90140.1"/>
    <property type="molecule type" value="Transcribed_RNA"/>
</dbReference>
<gene>
    <name evidence="1" type="ORF">TPC1_30365</name>
</gene>
<sequence>SSSIRSFTLLDSKNALIFSTVSLSSEFSSQLSVVPCTISTLGASFDVNIESWRTDERTCVFLRFPLVTDTKEGPYPVYAFGTAEVSMTFEELQQRTIIYYRVCQAMLQPAEFRGPQSCHMQTLSITPSYLLSVLCTAEKLVDKNPALLHHSYIQYPATPIKQLETDASGPSRLIKKLIESTTTTLDDLEISAIQEILMKLQIVVFIDDQVFGCFSGSSVDKVVSPTKVDPLDVIVLTILQADEQFMKSQKFEYAVEPRESQSLLSQMKKVINDENEEDRAVETQAGIELEGKRLLQLRIANKLTSAVVVFKQLQIEVELPDGYPKPKCNVCYINPFTSKLVTLYEQICGKRIPALIDLIQEILEHHLKMFEKYIIEQSYVYVINSYSPERSFSLRYQISSHPGIVFFCIKNISRGSIIAPNLEYEKDIKSIQEIEPRDEDTQIQQQVQMDQLPFVKTFQQINKNFIEIDYKSVEPQCPSVIMDVSPNLDQGEYIQQISKQFKIARIQVQKLQQLEHQSLQNGITFAVERDHQFCRVFWVFFFNVTPKEQNKHIDCQLIPGLWQNDVDSFSCPLSRQQMMQMNQSEEVLVNKRTEFTEQGGYVGTPQYWASVEKFCREGKHFKKIQGMNSQNTYEMFEVQGVFLSLVSLEDIKHMSEDLFKKFATLVWG</sequence>
<accession>A0A146JZN1</accession>